<feature type="region of interest" description="Disordered" evidence="1">
    <location>
        <begin position="1"/>
        <end position="60"/>
    </location>
</feature>
<evidence type="ECO:0000256" key="1">
    <source>
        <dbReference type="SAM" id="MobiDB-lite"/>
    </source>
</evidence>
<evidence type="ECO:0000313" key="2">
    <source>
        <dbReference type="EMBL" id="RVT90065.1"/>
    </source>
</evidence>
<feature type="compositionally biased region" description="Basic and acidic residues" evidence="1">
    <location>
        <begin position="13"/>
        <end position="26"/>
    </location>
</feature>
<dbReference type="Proteomes" id="UP000282957">
    <property type="component" value="Unassembled WGS sequence"/>
</dbReference>
<reference evidence="2 3" key="1">
    <citation type="submission" date="2019-01" db="EMBL/GenBank/DDBJ databases">
        <authorList>
            <person name="Chen W.-M."/>
        </authorList>
    </citation>
    <scope>NUCLEOTIDE SEQUENCE [LARGE SCALE GENOMIC DNA]</scope>
    <source>
        <strain evidence="2 3">CCP-6</strain>
    </source>
</reference>
<organism evidence="2 3">
    <name type="scientific">Rhodovarius crocodyli</name>
    <dbReference type="NCBI Taxonomy" id="1979269"/>
    <lineage>
        <taxon>Bacteria</taxon>
        <taxon>Pseudomonadati</taxon>
        <taxon>Pseudomonadota</taxon>
        <taxon>Alphaproteobacteria</taxon>
        <taxon>Acetobacterales</taxon>
        <taxon>Roseomonadaceae</taxon>
        <taxon>Rhodovarius</taxon>
    </lineage>
</organism>
<gene>
    <name evidence="2" type="ORF">EOD42_23835</name>
</gene>
<proteinExistence type="predicted"/>
<dbReference type="AlphaFoldDB" id="A0A437LXD2"/>
<evidence type="ECO:0000313" key="3">
    <source>
        <dbReference type="Proteomes" id="UP000282957"/>
    </source>
</evidence>
<accession>A0A437LXD2</accession>
<sequence length="60" mass="6460">MANEPTKPSGSDAKGHPKNDREKTETVLEEGLPPELQRRGAKQPAGEKANPPRRTGSQSP</sequence>
<dbReference type="EMBL" id="SACL01000014">
    <property type="protein sequence ID" value="RVT90065.1"/>
    <property type="molecule type" value="Genomic_DNA"/>
</dbReference>
<protein>
    <submittedName>
        <fullName evidence="2">Uncharacterized protein</fullName>
    </submittedName>
</protein>
<comment type="caution">
    <text evidence="2">The sequence shown here is derived from an EMBL/GenBank/DDBJ whole genome shotgun (WGS) entry which is preliminary data.</text>
</comment>
<dbReference type="RefSeq" id="WP_127790109.1">
    <property type="nucleotide sequence ID" value="NZ_SACL01000014.1"/>
</dbReference>
<name>A0A437LXD2_9PROT</name>
<keyword evidence="3" id="KW-1185">Reference proteome</keyword>